<dbReference type="Proteomes" id="UP000308267">
    <property type="component" value="Unassembled WGS sequence"/>
</dbReference>
<dbReference type="STRING" id="147828.A0A4S2MCP9"/>
<organism evidence="2 3">
    <name type="scientific">Opisthorchis felineus</name>
    <dbReference type="NCBI Taxonomy" id="147828"/>
    <lineage>
        <taxon>Eukaryota</taxon>
        <taxon>Metazoa</taxon>
        <taxon>Spiralia</taxon>
        <taxon>Lophotrochozoa</taxon>
        <taxon>Platyhelminthes</taxon>
        <taxon>Trematoda</taxon>
        <taxon>Digenea</taxon>
        <taxon>Opisthorchiida</taxon>
        <taxon>Opisthorchiata</taxon>
        <taxon>Opisthorchiidae</taxon>
        <taxon>Opisthorchis</taxon>
    </lineage>
</organism>
<sequence>MTNRRLIWRRILFKQVLETRKVIHWIPKGIRIEGRSEGIAGETLTLTCITEMRGAAKSANLVWSHGTGAHRTYISPSLTTFDNAFILRDPKSSQVYNGSHLRPNIQTAVSRRVHITEKQYANHTIRSQLTFHPLLVEHAGLWKCVRIGHPLRTMLEEAEIMVYVRSKVLPTLTGQVGRNNPFDKNPSRGRRSYPNIIVIISVRFALRMLFAT</sequence>
<evidence type="ECO:0000313" key="3">
    <source>
        <dbReference type="Proteomes" id="UP000308267"/>
    </source>
</evidence>
<protein>
    <recommendedName>
        <fullName evidence="1">Ig-like domain-containing protein</fullName>
    </recommendedName>
</protein>
<reference evidence="2 3" key="1">
    <citation type="journal article" date="2019" name="BMC Genomics">
        <title>New insights from Opisthorchis felineus genome: update on genomics of the epidemiologically important liver flukes.</title>
        <authorList>
            <person name="Ershov N.I."/>
            <person name="Mordvinov V.A."/>
            <person name="Prokhortchouk E.B."/>
            <person name="Pakharukova M.Y."/>
            <person name="Gunbin K.V."/>
            <person name="Ustyantsev K."/>
            <person name="Genaev M.A."/>
            <person name="Blinov A.G."/>
            <person name="Mazur A."/>
            <person name="Boulygina E."/>
            <person name="Tsygankova S."/>
            <person name="Khrameeva E."/>
            <person name="Chekanov N."/>
            <person name="Fan G."/>
            <person name="Xiao A."/>
            <person name="Zhang H."/>
            <person name="Xu X."/>
            <person name="Yang H."/>
            <person name="Solovyev V."/>
            <person name="Lee S.M."/>
            <person name="Liu X."/>
            <person name="Afonnikov D.A."/>
            <person name="Skryabin K.G."/>
        </authorList>
    </citation>
    <scope>NUCLEOTIDE SEQUENCE [LARGE SCALE GENOMIC DNA]</scope>
    <source>
        <strain evidence="2">AK-0245</strain>
        <tissue evidence="2">Whole organism</tissue>
    </source>
</reference>
<dbReference type="InterPro" id="IPR007110">
    <property type="entry name" value="Ig-like_dom"/>
</dbReference>
<dbReference type="OrthoDB" id="6252462at2759"/>
<gene>
    <name evidence="2" type="ORF">CRM22_000973</name>
</gene>
<evidence type="ECO:0000313" key="2">
    <source>
        <dbReference type="EMBL" id="TGZ74382.1"/>
    </source>
</evidence>
<dbReference type="SMART" id="SM00409">
    <property type="entry name" value="IG"/>
    <property type="match status" value="1"/>
</dbReference>
<feature type="domain" description="Ig-like" evidence="1">
    <location>
        <begin position="27"/>
        <end position="144"/>
    </location>
</feature>
<proteinExistence type="predicted"/>
<comment type="caution">
    <text evidence="2">The sequence shown here is derived from an EMBL/GenBank/DDBJ whole genome shotgun (WGS) entry which is preliminary data.</text>
</comment>
<dbReference type="EMBL" id="SJOL01001891">
    <property type="protein sequence ID" value="TGZ74382.1"/>
    <property type="molecule type" value="Genomic_DNA"/>
</dbReference>
<dbReference type="AlphaFoldDB" id="A0A4S2MCP9"/>
<keyword evidence="3" id="KW-1185">Reference proteome</keyword>
<accession>A0A4S2MCP9</accession>
<evidence type="ECO:0000259" key="1">
    <source>
        <dbReference type="PROSITE" id="PS50835"/>
    </source>
</evidence>
<dbReference type="InterPro" id="IPR003599">
    <property type="entry name" value="Ig_sub"/>
</dbReference>
<name>A0A4S2MCP9_OPIFE</name>
<dbReference type="PROSITE" id="PS50835">
    <property type="entry name" value="IG_LIKE"/>
    <property type="match status" value="1"/>
</dbReference>